<organism evidence="2">
    <name type="scientific">Candidatus Magnetananas rongchengensis</name>
    <dbReference type="NCBI Taxonomy" id="1463558"/>
    <lineage>
        <taxon>Bacteria</taxon>
        <taxon>Pseudomonadati</taxon>
        <taxon>Thermodesulfobacteriota</taxon>
        <taxon>Desulfobacteria</taxon>
        <taxon>Desulfobacterales</taxon>
        <taxon>Desulfobacteraceae</taxon>
        <taxon>Candidatus Magnetananas</taxon>
    </lineage>
</organism>
<evidence type="ECO:0000313" key="2">
    <source>
        <dbReference type="EMBL" id="ASQ41179.1"/>
    </source>
</evidence>
<name>A0A3Q8BC43_9BACT</name>
<reference evidence="2" key="1">
    <citation type="submission" date="2016-11" db="EMBL/GenBank/DDBJ databases">
        <title>Region harboring genes involved in magnetosome formation of Candidatus Magnetananas rongchenensis.</title>
        <authorList>
            <person name="Wang M."/>
            <person name="Chen Y.-R."/>
            <person name="Zhang W."/>
            <person name="Pan H."/>
            <person name="Xiao T."/>
            <person name="Wu L.-F."/>
        </authorList>
    </citation>
    <scope>NUCLEOTIDE SEQUENCE</scope>
</reference>
<evidence type="ECO:0000256" key="1">
    <source>
        <dbReference type="SAM" id="Coils"/>
    </source>
</evidence>
<feature type="coiled-coil region" evidence="1">
    <location>
        <begin position="97"/>
        <end position="155"/>
    </location>
</feature>
<sequence length="169" mass="19138">MKLKGLSTLGKYTAATFEYSGLILCSWMKMSGKAVKKSGTAVKDVTCKVTNPVARSLGNSCGYVRIKSGGFISKTSDILTGKKRKLYQEKIRVLEEKVCEMEKSKEYKEKIEFLENKIKTMEERVAYIEEHGVTRKNAVKEVKEVKKEISAAKRMLLQTIVNENKMLKV</sequence>
<keyword evidence="1" id="KW-0175">Coiled coil</keyword>
<protein>
    <submittedName>
        <fullName evidence="2">Magnetosome protein Mad11</fullName>
    </submittedName>
</protein>
<dbReference type="AlphaFoldDB" id="A0A3Q8BC43"/>
<gene>
    <name evidence="2" type="primary">mad11</name>
</gene>
<accession>A0A3Q8BC43</accession>
<proteinExistence type="predicted"/>
<dbReference type="EMBL" id="KY084568">
    <property type="protein sequence ID" value="ASQ41179.1"/>
    <property type="molecule type" value="Genomic_DNA"/>
</dbReference>